<feature type="transmembrane region" description="Helical" evidence="2">
    <location>
        <begin position="240"/>
        <end position="260"/>
    </location>
</feature>
<feature type="compositionally biased region" description="Low complexity" evidence="1">
    <location>
        <begin position="14"/>
        <end position="28"/>
    </location>
</feature>
<evidence type="ECO:0000313" key="3">
    <source>
        <dbReference type="EMBL" id="KAK9694387.1"/>
    </source>
</evidence>
<evidence type="ECO:0000256" key="1">
    <source>
        <dbReference type="SAM" id="MobiDB-lite"/>
    </source>
</evidence>
<feature type="compositionally biased region" description="Basic and acidic residues" evidence="1">
    <location>
        <begin position="144"/>
        <end position="155"/>
    </location>
</feature>
<dbReference type="Proteomes" id="UP001479436">
    <property type="component" value="Unassembled WGS sequence"/>
</dbReference>
<gene>
    <name evidence="3" type="ORF">K7432_013434</name>
</gene>
<accession>A0ABR2VR98</accession>
<evidence type="ECO:0000313" key="4">
    <source>
        <dbReference type="Proteomes" id="UP001479436"/>
    </source>
</evidence>
<feature type="region of interest" description="Disordered" evidence="1">
    <location>
        <begin position="1"/>
        <end position="68"/>
    </location>
</feature>
<comment type="caution">
    <text evidence="3">The sequence shown here is derived from an EMBL/GenBank/DDBJ whole genome shotgun (WGS) entry which is preliminary data.</text>
</comment>
<keyword evidence="2" id="KW-0472">Membrane</keyword>
<organism evidence="3 4">
    <name type="scientific">Basidiobolus ranarum</name>
    <dbReference type="NCBI Taxonomy" id="34480"/>
    <lineage>
        <taxon>Eukaryota</taxon>
        <taxon>Fungi</taxon>
        <taxon>Fungi incertae sedis</taxon>
        <taxon>Zoopagomycota</taxon>
        <taxon>Entomophthoromycotina</taxon>
        <taxon>Basidiobolomycetes</taxon>
        <taxon>Basidiobolales</taxon>
        <taxon>Basidiobolaceae</taxon>
        <taxon>Basidiobolus</taxon>
    </lineage>
</organism>
<proteinExistence type="predicted"/>
<feature type="compositionally biased region" description="Polar residues" evidence="1">
    <location>
        <begin position="41"/>
        <end position="68"/>
    </location>
</feature>
<name>A0ABR2VR98_9FUNG</name>
<keyword evidence="4" id="KW-1185">Reference proteome</keyword>
<protein>
    <submittedName>
        <fullName evidence="3">Uncharacterized protein</fullName>
    </submittedName>
</protein>
<keyword evidence="2" id="KW-0812">Transmembrane</keyword>
<sequence>MSLPNSEPENFHYNPGNSNPNIPSTSSSADSLGVIEKKSASSESTTVYCDSSSNSTAQKEPESSTQRRLTFEQATIASGEKDENLNLESGLELRIHQNKYRTQISRTVTKESVKLAQDQFNHDPYNLDMNLEAQEVNSRPHSLVKRDRYPSERRYPRPSSDASANIPVSRRSERRAERRNLARNLRNSRNLAHLPSGKRSSLPSLWELFSKCVTFYAPNPLLSCCGMKTAEVRLAWREKMALCTIIFILCLAVGFLTFGFQQVLCGFSNNINRVKQGTVNQEDAIIHGKVYQLSEYVHPGVSNAIPTNGSLSSFAGGQDLSFLFQNVNGKCKGFKMPVFQPNLRVIWKILVAILH</sequence>
<keyword evidence="2" id="KW-1133">Transmembrane helix</keyword>
<feature type="region of interest" description="Disordered" evidence="1">
    <location>
        <begin position="136"/>
        <end position="177"/>
    </location>
</feature>
<dbReference type="EMBL" id="JASJQH010008206">
    <property type="protein sequence ID" value="KAK9694387.1"/>
    <property type="molecule type" value="Genomic_DNA"/>
</dbReference>
<evidence type="ECO:0000256" key="2">
    <source>
        <dbReference type="SAM" id="Phobius"/>
    </source>
</evidence>
<reference evidence="3 4" key="1">
    <citation type="submission" date="2023-04" db="EMBL/GenBank/DDBJ databases">
        <title>Genome of Basidiobolus ranarum AG-B5.</title>
        <authorList>
            <person name="Stajich J.E."/>
            <person name="Carter-House D."/>
            <person name="Gryganskyi A."/>
        </authorList>
    </citation>
    <scope>NUCLEOTIDE SEQUENCE [LARGE SCALE GENOMIC DNA]</scope>
    <source>
        <strain evidence="3 4">AG-B5</strain>
    </source>
</reference>